<dbReference type="Gene3D" id="3.90.70.10">
    <property type="entry name" value="Cysteine proteinases"/>
    <property type="match status" value="1"/>
</dbReference>
<proteinExistence type="inferred from homology"/>
<dbReference type="CDD" id="cd00044">
    <property type="entry name" value="CysPc"/>
    <property type="match status" value="1"/>
</dbReference>
<dbReference type="PANTHER" id="PTHR10183">
    <property type="entry name" value="CALPAIN"/>
    <property type="match status" value="1"/>
</dbReference>
<dbReference type="SMART" id="SM00230">
    <property type="entry name" value="CysPc"/>
    <property type="match status" value="1"/>
</dbReference>
<dbReference type="InterPro" id="IPR038765">
    <property type="entry name" value="Papain-like_cys_pep_sf"/>
</dbReference>
<evidence type="ECO:0000256" key="3">
    <source>
        <dbReference type="PROSITE-ProRule" id="PRU00239"/>
    </source>
</evidence>
<dbReference type="OrthoDB" id="424753at2759"/>
<accession>A0A7R9GFI3</accession>
<dbReference type="PRINTS" id="PR00704">
    <property type="entry name" value="CALPAIN"/>
</dbReference>
<dbReference type="InterPro" id="IPR036213">
    <property type="entry name" value="Calpain_III_sf"/>
</dbReference>
<dbReference type="GO" id="GO:0005737">
    <property type="term" value="C:cytoplasm"/>
    <property type="evidence" value="ECO:0007669"/>
    <property type="project" value="TreeGrafter"/>
</dbReference>
<dbReference type="Pfam" id="PF00648">
    <property type="entry name" value="Peptidase_C2"/>
    <property type="match status" value="1"/>
</dbReference>
<sequence length="599" mass="66879">MKSGRRAVQPHDHMLDLSYSDGYFTLEGKGSRMEAQISGSHNQKRRSLHSRVGSRASTSSLSFEACRRQCLESGILYEDTDFPLNNRGPTKSKWPVGMHASVIWKRPGEMVPQPKFFTEMSVNNGSNTAGRHGGSGGAESGLGFGPSRIAGVDKGEHGNGWLVTALSALALTPRLLERVVPPDQYFDEHSYCGMFRFRFWHFGEWLEVLVDDRLPTIKGRLVGVKCTDPSEFWASLLEKAYAKLYGGYENLESSSTMKALQDLTGGVVQSFPLQAQDWLVTYQVLNSAVPRSTLVIASVHLLEGKESKWQVRLRNGLITGQGYLVTGLARVRVRSSGGQEIPLVRVRNPWGAASSSSKYGSGGDWVGPWSKKSWEWENLPERDKQLLSQRVRNPGEYNAGGGPDYKQTTAVNPQFHIQIPRSGHTKCHMVVSVTQEYKTQLCHSMRGGLLDSKKLHRHDLGFSHAPSENLQAIGFAVYEVPANMTRLTTGFCVEQEPIDVTTHSVARETATFFTLPPGNYIVVPQTAQPNSESRFLLRIFTDKQTNIWEVNEDNMIFRPVSMTHFDDHQVLDPQAEGRNVLNKVLFKYCSEIDAQALMK</sequence>
<evidence type="ECO:0000256" key="4">
    <source>
        <dbReference type="SAM" id="MobiDB-lite"/>
    </source>
</evidence>
<dbReference type="Gene3D" id="2.60.120.380">
    <property type="match status" value="1"/>
</dbReference>
<feature type="region of interest" description="Disordered" evidence="4">
    <location>
        <begin position="34"/>
        <end position="54"/>
    </location>
</feature>
<dbReference type="GO" id="GO:0006508">
    <property type="term" value="P:proteolysis"/>
    <property type="evidence" value="ECO:0007669"/>
    <property type="project" value="InterPro"/>
</dbReference>
<evidence type="ECO:0000259" key="5">
    <source>
        <dbReference type="PROSITE" id="PS50203"/>
    </source>
</evidence>
<keyword evidence="7" id="KW-1185">Reference proteome</keyword>
<dbReference type="SUPFAM" id="SSF54001">
    <property type="entry name" value="Cysteine proteinases"/>
    <property type="match status" value="1"/>
</dbReference>
<dbReference type="InterPro" id="IPR022684">
    <property type="entry name" value="Calpain_cysteine_protease"/>
</dbReference>
<organism evidence="6">
    <name type="scientific">Notodromas monacha</name>
    <dbReference type="NCBI Taxonomy" id="399045"/>
    <lineage>
        <taxon>Eukaryota</taxon>
        <taxon>Metazoa</taxon>
        <taxon>Ecdysozoa</taxon>
        <taxon>Arthropoda</taxon>
        <taxon>Crustacea</taxon>
        <taxon>Oligostraca</taxon>
        <taxon>Ostracoda</taxon>
        <taxon>Podocopa</taxon>
        <taxon>Podocopida</taxon>
        <taxon>Cypridocopina</taxon>
        <taxon>Cypridoidea</taxon>
        <taxon>Cyprididae</taxon>
        <taxon>Notodromas</taxon>
    </lineage>
</organism>
<dbReference type="EMBL" id="CAJPEX010001337">
    <property type="protein sequence ID" value="CAG0918880.1"/>
    <property type="molecule type" value="Genomic_DNA"/>
</dbReference>
<dbReference type="PROSITE" id="PS50203">
    <property type="entry name" value="CALPAIN_CAT"/>
    <property type="match status" value="1"/>
</dbReference>
<feature type="non-terminal residue" evidence="6">
    <location>
        <position position="1"/>
    </location>
</feature>
<dbReference type="SUPFAM" id="SSF49758">
    <property type="entry name" value="Calpain large subunit, middle domain (domain III)"/>
    <property type="match status" value="1"/>
</dbReference>
<dbReference type="SMART" id="SM00720">
    <property type="entry name" value="calpain_III"/>
    <property type="match status" value="1"/>
</dbReference>
<dbReference type="InterPro" id="IPR022683">
    <property type="entry name" value="Calpain_III"/>
</dbReference>
<dbReference type="AlphaFoldDB" id="A0A7R9GFI3"/>
<gene>
    <name evidence="6" type="ORF">NMOB1V02_LOCUS6425</name>
</gene>
<evidence type="ECO:0000313" key="7">
    <source>
        <dbReference type="Proteomes" id="UP000678499"/>
    </source>
</evidence>
<protein>
    <recommendedName>
        <fullName evidence="5">Calpain catalytic domain-containing protein</fullName>
    </recommendedName>
</protein>
<dbReference type="PANTHER" id="PTHR10183:SF424">
    <property type="entry name" value="CALPAIN-B-LIKE PROTEIN"/>
    <property type="match status" value="1"/>
</dbReference>
<name>A0A7R9GFI3_9CRUS</name>
<evidence type="ECO:0000256" key="2">
    <source>
        <dbReference type="PIRSR" id="PIRSR622684-1"/>
    </source>
</evidence>
<dbReference type="GO" id="GO:0004198">
    <property type="term" value="F:calcium-dependent cysteine-type endopeptidase activity"/>
    <property type="evidence" value="ECO:0007669"/>
    <property type="project" value="InterPro"/>
</dbReference>
<evidence type="ECO:0000256" key="1">
    <source>
        <dbReference type="ARBA" id="ARBA00007623"/>
    </source>
</evidence>
<dbReference type="Proteomes" id="UP000678499">
    <property type="component" value="Unassembled WGS sequence"/>
</dbReference>
<dbReference type="EMBL" id="OA883374">
    <property type="protein sequence ID" value="CAD7278728.1"/>
    <property type="molecule type" value="Genomic_DNA"/>
</dbReference>
<evidence type="ECO:0000313" key="6">
    <source>
        <dbReference type="EMBL" id="CAD7278728.1"/>
    </source>
</evidence>
<comment type="caution">
    <text evidence="3">Lacks conserved residue(s) required for the propagation of feature annotation.</text>
</comment>
<reference evidence="6" key="1">
    <citation type="submission" date="2020-11" db="EMBL/GenBank/DDBJ databases">
        <authorList>
            <person name="Tran Van P."/>
        </authorList>
    </citation>
    <scope>NUCLEOTIDE SEQUENCE</scope>
</reference>
<feature type="active site" evidence="2">
    <location>
        <position position="348"/>
    </location>
</feature>
<comment type="similarity">
    <text evidence="1">Belongs to the peptidase C2 family.</text>
</comment>
<dbReference type="InterPro" id="IPR001300">
    <property type="entry name" value="Peptidase_C2_calpain_cat"/>
</dbReference>
<feature type="domain" description="Calpain catalytic" evidence="5">
    <location>
        <begin position="76"/>
        <end position="397"/>
    </location>
</feature>